<keyword evidence="12" id="KW-1185">Reference proteome</keyword>
<proteinExistence type="inferred from homology"/>
<comment type="subcellular location">
    <subcellularLocation>
        <location evidence="8">Nucleus</location>
    </subcellularLocation>
</comment>
<keyword evidence="4 8" id="KW-0479">Metal-binding</keyword>
<dbReference type="Proteomes" id="UP000193467">
    <property type="component" value="Unassembled WGS sequence"/>
</dbReference>
<dbReference type="SMART" id="SM00990">
    <property type="entry name" value="VRR_NUC"/>
    <property type="match status" value="1"/>
</dbReference>
<dbReference type="Gene3D" id="3.40.1350.10">
    <property type="match status" value="1"/>
</dbReference>
<feature type="compositionally biased region" description="Basic and acidic residues" evidence="9">
    <location>
        <begin position="804"/>
        <end position="818"/>
    </location>
</feature>
<keyword evidence="8" id="KW-0234">DNA repair</keyword>
<evidence type="ECO:0000256" key="9">
    <source>
        <dbReference type="SAM" id="MobiDB-lite"/>
    </source>
</evidence>
<comment type="function">
    <text evidence="8">Nuclease required for the repair of DNA interstrand cross-links (ICL). Acts as a 5'-3' exonuclease that anchors at a cut end of DNA and cleaves DNA successively at every third nucleotide, allowing to excise an ICL from one strand through flanking incisions.</text>
</comment>
<feature type="domain" description="VRR-NUC" evidence="10">
    <location>
        <begin position="686"/>
        <end position="802"/>
    </location>
</feature>
<dbReference type="EMBL" id="MCGR01000038">
    <property type="protein sequence ID" value="ORY75355.1"/>
    <property type="molecule type" value="Genomic_DNA"/>
</dbReference>
<keyword evidence="5 8" id="KW-0378">Hydrolase</keyword>
<organism evidence="11 12">
    <name type="scientific">Leucosporidium creatinivorum</name>
    <dbReference type="NCBI Taxonomy" id="106004"/>
    <lineage>
        <taxon>Eukaryota</taxon>
        <taxon>Fungi</taxon>
        <taxon>Dikarya</taxon>
        <taxon>Basidiomycota</taxon>
        <taxon>Pucciniomycotina</taxon>
        <taxon>Microbotryomycetes</taxon>
        <taxon>Leucosporidiales</taxon>
        <taxon>Leucosporidium</taxon>
    </lineage>
</organism>
<sequence>MAAEPATEGDGLGEPPTKLARTDESPTIAEARATSPSSSPAGTAETPQLDTDDSPPPSDLEEATVEKRVSFYVQAADEILEAVLKHEAFLFSEAEQAALKRLRGLDYQARYLFVRLYLRKSSWIRLRGISYERDIDDLNAACQALWERVDFAPPRPPTPPPAPPVDVKPVKVEEPGVIDLTGDDDDDEEEEPKPLVVVEEEPDLSSLAMGREQLALEDSEVILGLLSLEELVALGKKMKVNPGKGSRREWTQGLLKTSNQSTLSFFASPVLSTKGKGKENSDVKPLGSFGVGFDAKGNKLKASNVVSSHALKTIGSVIQLSPAYRSLFDRLSLVYHRTSYTASSNTTSFTASLLARFGKRRYPDYEVSRTFAIFSSRSLLQQYEQGLEVERQIEEILGESGWTPAPAGGGRSRKVEGTWRELCKEAEREMKMEEDDDEKRLLYYRRRFHPGWPLTRVVYKAASIFAKLDDHDREVSLLRALLAQTSFRRGKRGAWYDRLALGMMRYPLGDEAKPDCKPKKKERLARQRKLDALEVCLKGLEDPYTHLVYRSSLQRRIQRIESSLDVPKAERRVFDALLAKSEHRIMEGERLDEPTIGKKSVWRASDGAECGVEELALEQYEREGWKGFHSENGILTTIFTLTFWDIVFAPVNGVFETKYQSAPLDLSTDAFAIVRRPLINDRLAAIRRGEAASFLEKNDDRERPRGTWAVGVNWEKFAKQDLLEIVQCIGGEALATILTMFCEEYGHRTGGIPDLCLWNPALSLCKFSEVKGPGDHLSETQKVWIDVLLGAGVEVEVCRVVTSEEKDEMDRKERERSKGKGKGRKRGRTVGSEDGEDEDEDE</sequence>
<feature type="compositionally biased region" description="Basic residues" evidence="9">
    <location>
        <begin position="819"/>
        <end position="828"/>
    </location>
</feature>
<evidence type="ECO:0000256" key="8">
    <source>
        <dbReference type="RuleBase" id="RU365033"/>
    </source>
</evidence>
<protein>
    <recommendedName>
        <fullName evidence="8">Fanconi-associated nuclease</fullName>
        <ecNumber evidence="8">3.1.4.1</ecNumber>
    </recommendedName>
</protein>
<dbReference type="PANTHER" id="PTHR15749:SF4">
    <property type="entry name" value="FANCONI-ASSOCIATED NUCLEASE 1"/>
    <property type="match status" value="1"/>
</dbReference>
<evidence type="ECO:0000256" key="3">
    <source>
        <dbReference type="ARBA" id="ARBA00022722"/>
    </source>
</evidence>
<dbReference type="GO" id="GO:0036297">
    <property type="term" value="P:interstrand cross-link repair"/>
    <property type="evidence" value="ECO:0007669"/>
    <property type="project" value="InterPro"/>
</dbReference>
<keyword evidence="3 8" id="KW-0540">Nuclease</keyword>
<evidence type="ECO:0000256" key="2">
    <source>
        <dbReference type="ARBA" id="ARBA00005533"/>
    </source>
</evidence>
<evidence type="ECO:0000256" key="1">
    <source>
        <dbReference type="ARBA" id="ARBA00000983"/>
    </source>
</evidence>
<dbReference type="GO" id="GO:0046872">
    <property type="term" value="F:metal ion binding"/>
    <property type="evidence" value="ECO:0007669"/>
    <property type="project" value="UniProtKB-KW"/>
</dbReference>
<dbReference type="InterPro" id="IPR049132">
    <property type="entry name" value="FAN1-like_euk"/>
</dbReference>
<dbReference type="Pfam" id="PF21170">
    <property type="entry name" value="FAN1_TPR"/>
    <property type="match status" value="1"/>
</dbReference>
<evidence type="ECO:0000259" key="10">
    <source>
        <dbReference type="SMART" id="SM00990"/>
    </source>
</evidence>
<feature type="compositionally biased region" description="Low complexity" evidence="9">
    <location>
        <begin position="29"/>
        <end position="49"/>
    </location>
</feature>
<dbReference type="OrthoDB" id="258143at2759"/>
<name>A0A1Y2EX06_9BASI</name>
<evidence type="ECO:0000256" key="6">
    <source>
        <dbReference type="ARBA" id="ARBA00022842"/>
    </source>
</evidence>
<keyword evidence="8" id="KW-0539">Nucleus</keyword>
<reference evidence="11 12" key="1">
    <citation type="submission" date="2016-07" db="EMBL/GenBank/DDBJ databases">
        <title>Pervasive Adenine N6-methylation of Active Genes in Fungi.</title>
        <authorList>
            <consortium name="DOE Joint Genome Institute"/>
            <person name="Mondo S.J."/>
            <person name="Dannebaum R.O."/>
            <person name="Kuo R.C."/>
            <person name="Labutti K."/>
            <person name="Haridas S."/>
            <person name="Kuo A."/>
            <person name="Salamov A."/>
            <person name="Ahrendt S.R."/>
            <person name="Lipzen A."/>
            <person name="Sullivan W."/>
            <person name="Andreopoulos W.B."/>
            <person name="Clum A."/>
            <person name="Lindquist E."/>
            <person name="Daum C."/>
            <person name="Ramamoorthy G.K."/>
            <person name="Gryganskyi A."/>
            <person name="Culley D."/>
            <person name="Magnuson J.K."/>
            <person name="James T.Y."/>
            <person name="O'Malley M.A."/>
            <person name="Stajich J.E."/>
            <person name="Spatafora J.W."/>
            <person name="Visel A."/>
            <person name="Grigoriev I.V."/>
        </authorList>
    </citation>
    <scope>NUCLEOTIDE SEQUENCE [LARGE SCALE GENOMIC DNA]</scope>
    <source>
        <strain evidence="11 12">62-1032</strain>
    </source>
</reference>
<feature type="region of interest" description="Disordered" evidence="9">
    <location>
        <begin position="804"/>
        <end position="842"/>
    </location>
</feature>
<feature type="compositionally biased region" description="Acidic residues" evidence="9">
    <location>
        <begin position="833"/>
        <end position="842"/>
    </location>
</feature>
<evidence type="ECO:0000256" key="4">
    <source>
        <dbReference type="ARBA" id="ARBA00022723"/>
    </source>
</evidence>
<evidence type="ECO:0000256" key="7">
    <source>
        <dbReference type="ARBA" id="ARBA00023211"/>
    </source>
</evidence>
<dbReference type="PANTHER" id="PTHR15749">
    <property type="entry name" value="FANCONI-ASSOCIATED NUCLEASE 1"/>
    <property type="match status" value="1"/>
</dbReference>
<keyword evidence="8" id="KW-0227">DNA damage</keyword>
<dbReference type="GO" id="GO:0004528">
    <property type="term" value="F:phosphodiesterase I activity"/>
    <property type="evidence" value="ECO:0007669"/>
    <property type="project" value="UniProtKB-EC"/>
</dbReference>
<keyword evidence="6 8" id="KW-0460">Magnesium</keyword>
<dbReference type="InterPro" id="IPR033315">
    <property type="entry name" value="Fan1-like"/>
</dbReference>
<dbReference type="GO" id="GO:0008409">
    <property type="term" value="F:5'-3' exonuclease activity"/>
    <property type="evidence" value="ECO:0007669"/>
    <property type="project" value="TreeGrafter"/>
</dbReference>
<dbReference type="Pfam" id="PF08774">
    <property type="entry name" value="VRR_NUC"/>
    <property type="match status" value="1"/>
</dbReference>
<dbReference type="GO" id="GO:0070336">
    <property type="term" value="F:flap-structured DNA binding"/>
    <property type="evidence" value="ECO:0007669"/>
    <property type="project" value="TreeGrafter"/>
</dbReference>
<accession>A0A1Y2EX06</accession>
<comment type="caution">
    <text evidence="11">The sequence shown here is derived from an EMBL/GenBank/DDBJ whole genome shotgun (WGS) entry which is preliminary data.</text>
</comment>
<dbReference type="EC" id="3.1.4.1" evidence="8"/>
<dbReference type="GO" id="GO:0005634">
    <property type="term" value="C:nucleus"/>
    <property type="evidence" value="ECO:0007669"/>
    <property type="project" value="UniProtKB-SubCell"/>
</dbReference>
<dbReference type="AlphaFoldDB" id="A0A1Y2EX06"/>
<gene>
    <name evidence="11" type="ORF">BCR35DRAFT_353658</name>
</gene>
<evidence type="ECO:0000256" key="5">
    <source>
        <dbReference type="ARBA" id="ARBA00022801"/>
    </source>
</evidence>
<dbReference type="InterPro" id="IPR049126">
    <property type="entry name" value="FAN1-like_TPR"/>
</dbReference>
<dbReference type="CDD" id="cd22326">
    <property type="entry name" value="FAN1-like"/>
    <property type="match status" value="1"/>
</dbReference>
<dbReference type="InterPro" id="IPR014883">
    <property type="entry name" value="VRR_NUC"/>
</dbReference>
<dbReference type="InterPro" id="IPR049125">
    <property type="entry name" value="FAN1-like_WH"/>
</dbReference>
<dbReference type="InParanoid" id="A0A1Y2EX06"/>
<comment type="cofactor">
    <cofactor evidence="8">
        <name>Mg(2+)</name>
        <dbReference type="ChEBI" id="CHEBI:18420"/>
    </cofactor>
    <cofactor evidence="8">
        <name>Mn(2+)</name>
        <dbReference type="ChEBI" id="CHEBI:29035"/>
    </cofactor>
</comment>
<comment type="similarity">
    <text evidence="2 8">Belongs to the FAN1 family.</text>
</comment>
<dbReference type="GO" id="GO:0017108">
    <property type="term" value="F:5'-flap endonuclease activity"/>
    <property type="evidence" value="ECO:0007669"/>
    <property type="project" value="TreeGrafter"/>
</dbReference>
<evidence type="ECO:0000313" key="12">
    <source>
        <dbReference type="Proteomes" id="UP000193467"/>
    </source>
</evidence>
<comment type="catalytic activity">
    <reaction evidence="1 8">
        <text>Hydrolytically removes 5'-nucleotides successively from the 3'-hydroxy termini of 3'-hydroxy-terminated oligonucleotides.</text>
        <dbReference type="EC" id="3.1.4.1"/>
    </reaction>
</comment>
<feature type="region of interest" description="Disordered" evidence="9">
    <location>
        <begin position="1"/>
        <end position="60"/>
    </location>
</feature>
<dbReference type="InterPro" id="IPR011856">
    <property type="entry name" value="tRNA_endonuc-like_dom_sf"/>
</dbReference>
<dbReference type="FunCoup" id="A0A1Y2EX06">
    <property type="interactions" value="292"/>
</dbReference>
<dbReference type="Pfam" id="PF21315">
    <property type="entry name" value="FAN1_HTH"/>
    <property type="match status" value="1"/>
</dbReference>
<dbReference type="STRING" id="106004.A0A1Y2EX06"/>
<keyword evidence="7 8" id="KW-0464">Manganese</keyword>
<evidence type="ECO:0000313" key="11">
    <source>
        <dbReference type="EMBL" id="ORY75355.1"/>
    </source>
</evidence>